<evidence type="ECO:0000313" key="2">
    <source>
        <dbReference type="EMBL" id="SCZ72456.1"/>
    </source>
</evidence>
<dbReference type="AlphaFoldDB" id="A0A1G5REN8"/>
<gene>
    <name evidence="2" type="ORF">SAMN04488118_11465</name>
</gene>
<dbReference type="STRING" id="1156985.SAMN04488118_11465"/>
<dbReference type="OrthoDB" id="8116725at2"/>
<dbReference type="RefSeq" id="WP_090220925.1">
    <property type="nucleotide sequence ID" value="NZ_CANLDO010000014.1"/>
</dbReference>
<dbReference type="Proteomes" id="UP000198767">
    <property type="component" value="Unassembled WGS sequence"/>
</dbReference>
<feature type="domain" description="YjiS-like" evidence="1">
    <location>
        <begin position="26"/>
        <end position="59"/>
    </location>
</feature>
<dbReference type="InterPro" id="IPR009506">
    <property type="entry name" value="YjiS-like"/>
</dbReference>
<sequence>MAYIAQHTAPFGAVNEIRSVSFFSSLVQAVVSWNDARKTRNALSELTKAQLEDIGLTEYHIEIQ</sequence>
<dbReference type="Pfam" id="PF06568">
    <property type="entry name" value="YjiS-like"/>
    <property type="match status" value="1"/>
</dbReference>
<reference evidence="2 3" key="1">
    <citation type="submission" date="2016-10" db="EMBL/GenBank/DDBJ databases">
        <authorList>
            <person name="de Groot N.N."/>
        </authorList>
    </citation>
    <scope>NUCLEOTIDE SEQUENCE [LARGE SCALE GENOMIC DNA]</scope>
    <source>
        <strain evidence="2 3">U95</strain>
    </source>
</reference>
<name>A0A1G5REN8_9RHOB</name>
<proteinExistence type="predicted"/>
<evidence type="ECO:0000313" key="3">
    <source>
        <dbReference type="Proteomes" id="UP000198767"/>
    </source>
</evidence>
<accession>A0A1G5REN8</accession>
<protein>
    <submittedName>
        <fullName evidence="2">Uncharacterized conserved protein YjiS, DUF1127 family</fullName>
    </submittedName>
</protein>
<keyword evidence="3" id="KW-1185">Reference proteome</keyword>
<organism evidence="2 3">
    <name type="scientific">Epibacterium ulvae</name>
    <dbReference type="NCBI Taxonomy" id="1156985"/>
    <lineage>
        <taxon>Bacteria</taxon>
        <taxon>Pseudomonadati</taxon>
        <taxon>Pseudomonadota</taxon>
        <taxon>Alphaproteobacteria</taxon>
        <taxon>Rhodobacterales</taxon>
        <taxon>Roseobacteraceae</taxon>
        <taxon>Epibacterium</taxon>
    </lineage>
</organism>
<evidence type="ECO:0000259" key="1">
    <source>
        <dbReference type="Pfam" id="PF06568"/>
    </source>
</evidence>
<dbReference type="EMBL" id="FMWG01000014">
    <property type="protein sequence ID" value="SCZ72456.1"/>
    <property type="molecule type" value="Genomic_DNA"/>
</dbReference>